<dbReference type="InterPro" id="IPR013783">
    <property type="entry name" value="Ig-like_fold"/>
</dbReference>
<dbReference type="EnsemblMetazoa" id="G9648.1">
    <property type="protein sequence ID" value="G9648.1:cds"/>
    <property type="gene ID" value="G9648"/>
</dbReference>
<evidence type="ECO:0000313" key="2">
    <source>
        <dbReference type="EnsemblMetazoa" id="G9648.1:cds"/>
    </source>
</evidence>
<sequence length="637" mass="71728">MALSKPEYKHNFQCIAEACLDLIKKPLKDILFSQIKPKELFIKVNSNYYLVNNLCQEQQNLCYISPPDLPDYSKFDVTLLCTLIRNLCPNLKPRKGWGRKPRESDTEIGHDIVRLRLFRNKTFAHSRSAAIPDDTFEALWNNLKSVLKRLESHPECGVNYEKEMTEIERSEFTYSKFETFKTLLQGLMNSYYQAQYGGKGSTNTKLVIPSVCKEDAREYQASLSSESNGNKYTVSSNIIRLSVLGEIPFMEDLKVTNENEGITIYYSFVVSEKSPKVQDIKWSKNDQPLDMIYNKFSGGRLTDNCLVIKAPSADDKGKYSCTIKNAVGSVTKDIELNFPCVKISINPTPQSAQETTISSIVKSIPPPEKAQWQTSIDGNEFYDIDVTQQKYAGSYHNPESPYLVIPEITSDDIRFYRLQIWNKLGANVSNDVYLKFTGSLPNITISHETDFDKRSIKLKGVVVLSGDSPGIREVFWSKNGEKIDVHGSCGRLSGVTINDPSLTIKDVSKDDVGKYLLKARNAIGTNTSDVICLDTPSVNILAEKDRMEDDECKCFSVDIKSIPSATRAQWFIKSKGDDTFAPLDVHAAEYQGSTNSLPHPKLALKGKDQLERNCYQIEVTNFVGSTVEEISGKILHK</sequence>
<organism evidence="2 3">
    <name type="scientific">Magallana gigas</name>
    <name type="common">Pacific oyster</name>
    <name type="synonym">Crassostrea gigas</name>
    <dbReference type="NCBI Taxonomy" id="29159"/>
    <lineage>
        <taxon>Eukaryota</taxon>
        <taxon>Metazoa</taxon>
        <taxon>Spiralia</taxon>
        <taxon>Lophotrochozoa</taxon>
        <taxon>Mollusca</taxon>
        <taxon>Bivalvia</taxon>
        <taxon>Autobranchia</taxon>
        <taxon>Pteriomorphia</taxon>
        <taxon>Ostreida</taxon>
        <taxon>Ostreoidea</taxon>
        <taxon>Ostreidae</taxon>
        <taxon>Magallana</taxon>
    </lineage>
</organism>
<proteinExistence type="predicted"/>
<protein>
    <recommendedName>
        <fullName evidence="1">Ig-like domain-containing protein</fullName>
    </recommendedName>
</protein>
<dbReference type="GO" id="GO:0070062">
    <property type="term" value="C:extracellular exosome"/>
    <property type="evidence" value="ECO:0007669"/>
    <property type="project" value="TreeGrafter"/>
</dbReference>
<dbReference type="GO" id="GO:0042609">
    <property type="term" value="F:CD4 receptor binding"/>
    <property type="evidence" value="ECO:0007669"/>
    <property type="project" value="TreeGrafter"/>
</dbReference>
<dbReference type="GO" id="GO:0009897">
    <property type="term" value="C:external side of plasma membrane"/>
    <property type="evidence" value="ECO:0007669"/>
    <property type="project" value="TreeGrafter"/>
</dbReference>
<dbReference type="GO" id="GO:0019903">
    <property type="term" value="F:protein phosphatase binding"/>
    <property type="evidence" value="ECO:0007669"/>
    <property type="project" value="TreeGrafter"/>
</dbReference>
<dbReference type="GO" id="GO:0055037">
    <property type="term" value="C:recycling endosome"/>
    <property type="evidence" value="ECO:0007669"/>
    <property type="project" value="TreeGrafter"/>
</dbReference>
<dbReference type="Pfam" id="PF18738">
    <property type="entry name" value="HEPN_DZIP3"/>
    <property type="match status" value="1"/>
</dbReference>
<dbReference type="InterPro" id="IPR013098">
    <property type="entry name" value="Ig_I-set"/>
</dbReference>
<accession>A0A8W8P6Q8</accession>
<dbReference type="PANTHER" id="PTHR46958:SF1">
    <property type="entry name" value="B-CELL RECEPTOR CD22"/>
    <property type="match status" value="1"/>
</dbReference>
<keyword evidence="3" id="KW-1185">Reference proteome</keyword>
<dbReference type="GO" id="GO:0033691">
    <property type="term" value="F:sialic acid binding"/>
    <property type="evidence" value="ECO:0007669"/>
    <property type="project" value="TreeGrafter"/>
</dbReference>
<dbReference type="AlphaFoldDB" id="A0A8W8P6Q8"/>
<dbReference type="SUPFAM" id="SSF48726">
    <property type="entry name" value="Immunoglobulin"/>
    <property type="match status" value="2"/>
</dbReference>
<dbReference type="Gene3D" id="2.60.40.10">
    <property type="entry name" value="Immunoglobulins"/>
    <property type="match status" value="2"/>
</dbReference>
<name>A0A8W8P6Q8_MAGGI</name>
<dbReference type="Proteomes" id="UP000005408">
    <property type="component" value="Unassembled WGS sequence"/>
</dbReference>
<dbReference type="PANTHER" id="PTHR46958">
    <property type="entry name" value="B-CELL RECEPTOR CD22"/>
    <property type="match status" value="1"/>
</dbReference>
<dbReference type="GO" id="GO:0050859">
    <property type="term" value="P:negative regulation of B cell receptor signaling pathway"/>
    <property type="evidence" value="ECO:0007669"/>
    <property type="project" value="TreeGrafter"/>
</dbReference>
<feature type="domain" description="Ig-like" evidence="1">
    <location>
        <begin position="248"/>
        <end position="337"/>
    </location>
</feature>
<evidence type="ECO:0000259" key="1">
    <source>
        <dbReference type="PROSITE" id="PS50835"/>
    </source>
</evidence>
<dbReference type="InterPro" id="IPR007110">
    <property type="entry name" value="Ig-like_dom"/>
</dbReference>
<dbReference type="Pfam" id="PF07679">
    <property type="entry name" value="I-set"/>
    <property type="match status" value="2"/>
</dbReference>
<dbReference type="InterPro" id="IPR041249">
    <property type="entry name" value="HEPN_DZIP3"/>
</dbReference>
<dbReference type="GO" id="GO:0005769">
    <property type="term" value="C:early endosome"/>
    <property type="evidence" value="ECO:0007669"/>
    <property type="project" value="TreeGrafter"/>
</dbReference>
<reference evidence="2" key="1">
    <citation type="submission" date="2022-08" db="UniProtKB">
        <authorList>
            <consortium name="EnsemblMetazoa"/>
        </authorList>
    </citation>
    <scope>IDENTIFICATION</scope>
    <source>
        <strain evidence="2">05x7-T-G4-1.051#20</strain>
    </source>
</reference>
<dbReference type="PROSITE" id="PS50835">
    <property type="entry name" value="IG_LIKE"/>
    <property type="match status" value="1"/>
</dbReference>
<evidence type="ECO:0000313" key="3">
    <source>
        <dbReference type="Proteomes" id="UP000005408"/>
    </source>
</evidence>
<dbReference type="InterPro" id="IPR036179">
    <property type="entry name" value="Ig-like_dom_sf"/>
</dbReference>